<evidence type="ECO:0000313" key="2">
    <source>
        <dbReference type="EMBL" id="CAJ64821.1"/>
    </source>
</evidence>
<protein>
    <submittedName>
        <fullName evidence="2">Uncharacterized protein</fullName>
    </submittedName>
</protein>
<organism evidence="2 3">
    <name type="scientific">Frankia alni (strain DSM 45986 / CECT 9034 / ACN14a)</name>
    <dbReference type="NCBI Taxonomy" id="326424"/>
    <lineage>
        <taxon>Bacteria</taxon>
        <taxon>Bacillati</taxon>
        <taxon>Actinomycetota</taxon>
        <taxon>Actinomycetes</taxon>
        <taxon>Frankiales</taxon>
        <taxon>Frankiaceae</taxon>
        <taxon>Frankia</taxon>
    </lineage>
</organism>
<dbReference type="HOGENOM" id="CLU_2553298_0_0_11"/>
<dbReference type="STRING" id="326424.FRAAL6198"/>
<dbReference type="Proteomes" id="UP000000657">
    <property type="component" value="Chromosome"/>
</dbReference>
<evidence type="ECO:0000256" key="1">
    <source>
        <dbReference type="SAM" id="MobiDB-lite"/>
    </source>
</evidence>
<reference evidence="2 3" key="1">
    <citation type="journal article" date="2007" name="Genome Res.">
        <title>Genome characteristics of facultatively symbiotic Frankia sp. strains reflect host range and host plant biogeography.</title>
        <authorList>
            <person name="Normand P."/>
            <person name="Lapierre P."/>
            <person name="Tisa L.S."/>
            <person name="Gogarten J.P."/>
            <person name="Alloisio N."/>
            <person name="Bagnarol E."/>
            <person name="Bassi C.A."/>
            <person name="Berry A.M."/>
            <person name="Bickhart D.M."/>
            <person name="Choisne N."/>
            <person name="Couloux A."/>
            <person name="Cournoyer B."/>
            <person name="Cruveiller S."/>
            <person name="Daubin V."/>
            <person name="Demange N."/>
            <person name="Francino M.P."/>
            <person name="Goltsman E."/>
            <person name="Huang Y."/>
            <person name="Kopp O.R."/>
            <person name="Labarre L."/>
            <person name="Lapidus A."/>
            <person name="Lavire C."/>
            <person name="Marechal J."/>
            <person name="Martinez M."/>
            <person name="Mastronunzio J.E."/>
            <person name="Mullin B.C."/>
            <person name="Niemann J."/>
            <person name="Pujic P."/>
            <person name="Rawnsley T."/>
            <person name="Rouy Z."/>
            <person name="Schenowitz C."/>
            <person name="Sellstedt A."/>
            <person name="Tavares F."/>
            <person name="Tomkins J.P."/>
            <person name="Vallenet D."/>
            <person name="Valverde C."/>
            <person name="Wall L.G."/>
            <person name="Wang Y."/>
            <person name="Medigue C."/>
            <person name="Benson D.R."/>
        </authorList>
    </citation>
    <scope>NUCLEOTIDE SEQUENCE [LARGE SCALE GENOMIC DNA]</scope>
    <source>
        <strain evidence="3">DSM 45986 / CECT 9034 / ACN14a</strain>
    </source>
</reference>
<keyword evidence="3" id="KW-1185">Reference proteome</keyword>
<feature type="region of interest" description="Disordered" evidence="1">
    <location>
        <begin position="1"/>
        <end position="82"/>
    </location>
</feature>
<proteinExistence type="predicted"/>
<dbReference type="AlphaFoldDB" id="Q0RCK3"/>
<dbReference type="EMBL" id="CT573213">
    <property type="protein sequence ID" value="CAJ64821.1"/>
    <property type="molecule type" value="Genomic_DNA"/>
</dbReference>
<accession>Q0RCK3</accession>
<name>Q0RCK3_FRAAA</name>
<feature type="compositionally biased region" description="Basic and acidic residues" evidence="1">
    <location>
        <begin position="73"/>
        <end position="82"/>
    </location>
</feature>
<dbReference type="KEGG" id="fal:FRAAL6198"/>
<gene>
    <name evidence="2" type="ordered locus">FRAAL6198</name>
</gene>
<sequence length="82" mass="8641">MPDENGRAPANADARSVGCSPDIAEKNSAVSVDKATGKRTISEGAIHGVGVHRGASPGRPEGRDDDDFGNGIQRREFARPER</sequence>
<evidence type="ECO:0000313" key="3">
    <source>
        <dbReference type="Proteomes" id="UP000000657"/>
    </source>
</evidence>
<dbReference type="RefSeq" id="WP_011607248.1">
    <property type="nucleotide sequence ID" value="NC_008278.1"/>
</dbReference>